<dbReference type="CDD" id="cd07341">
    <property type="entry name" value="M56_BlaR1_MecR1_like"/>
    <property type="match status" value="1"/>
</dbReference>
<dbReference type="EMBL" id="CP029187">
    <property type="protein sequence ID" value="AWI26955.1"/>
    <property type="molecule type" value="Genomic_DNA"/>
</dbReference>
<evidence type="ECO:0000259" key="4">
    <source>
        <dbReference type="Pfam" id="PF05569"/>
    </source>
</evidence>
<feature type="transmembrane region" description="Helical" evidence="3">
    <location>
        <begin position="269"/>
        <end position="286"/>
    </location>
</feature>
<evidence type="ECO:0000313" key="6">
    <source>
        <dbReference type="Proteomes" id="UP000244937"/>
    </source>
</evidence>
<accession>A0A2S1SKM4</accession>
<feature type="region of interest" description="Disordered" evidence="2">
    <location>
        <begin position="422"/>
        <end position="443"/>
    </location>
</feature>
<dbReference type="InterPro" id="IPR008756">
    <property type="entry name" value="Peptidase_M56"/>
</dbReference>
<feature type="domain" description="Peptidase M56" evidence="4">
    <location>
        <begin position="157"/>
        <end position="259"/>
    </location>
</feature>
<dbReference type="AlphaFoldDB" id="A0A2S1SKM4"/>
<dbReference type="KEGG" id="fpal:HYN49_14165"/>
<feature type="transmembrane region" description="Helical" evidence="3">
    <location>
        <begin position="97"/>
        <end position="119"/>
    </location>
</feature>
<dbReference type="Pfam" id="PF05569">
    <property type="entry name" value="Peptidase_M56"/>
    <property type="match status" value="1"/>
</dbReference>
<organism evidence="5 6">
    <name type="scientific">Flavobacterium pallidum</name>
    <dbReference type="NCBI Taxonomy" id="2172098"/>
    <lineage>
        <taxon>Bacteria</taxon>
        <taxon>Pseudomonadati</taxon>
        <taxon>Bacteroidota</taxon>
        <taxon>Flavobacteriia</taxon>
        <taxon>Flavobacteriales</taxon>
        <taxon>Flavobacteriaceae</taxon>
        <taxon>Flavobacterium</taxon>
    </lineage>
</organism>
<dbReference type="PANTHER" id="PTHR34978:SF3">
    <property type="entry name" value="SLR0241 PROTEIN"/>
    <property type="match status" value="1"/>
</dbReference>
<evidence type="ECO:0000256" key="1">
    <source>
        <dbReference type="SAM" id="Coils"/>
    </source>
</evidence>
<reference evidence="5 6" key="1">
    <citation type="submission" date="2018-05" db="EMBL/GenBank/DDBJ databases">
        <title>Genome sequencing of Flavobacterium sp. HYN0049.</title>
        <authorList>
            <person name="Yi H."/>
            <person name="Baek C."/>
        </authorList>
    </citation>
    <scope>NUCLEOTIDE SEQUENCE [LARGE SCALE GENOMIC DNA]</scope>
    <source>
        <strain evidence="5 6">HYN0049</strain>
    </source>
</reference>
<protein>
    <submittedName>
        <fullName evidence="5">Peptidase M56</fullName>
    </submittedName>
</protein>
<dbReference type="Proteomes" id="UP000244937">
    <property type="component" value="Chromosome"/>
</dbReference>
<evidence type="ECO:0000256" key="2">
    <source>
        <dbReference type="SAM" id="MobiDB-lite"/>
    </source>
</evidence>
<keyword evidence="1" id="KW-0175">Coiled coil</keyword>
<keyword evidence="6" id="KW-1185">Reference proteome</keyword>
<feature type="coiled-coil region" evidence="1">
    <location>
        <begin position="514"/>
        <end position="587"/>
    </location>
</feature>
<dbReference type="InterPro" id="IPR052173">
    <property type="entry name" value="Beta-lactam_resp_regulator"/>
</dbReference>
<feature type="transmembrane region" description="Helical" evidence="3">
    <location>
        <begin position="37"/>
        <end position="54"/>
    </location>
</feature>
<dbReference type="PANTHER" id="PTHR34978">
    <property type="entry name" value="POSSIBLE SENSOR-TRANSDUCER PROTEIN BLAR"/>
    <property type="match status" value="1"/>
</dbReference>
<dbReference type="RefSeq" id="WP_108904727.1">
    <property type="nucleotide sequence ID" value="NZ_CP029187.1"/>
</dbReference>
<evidence type="ECO:0000313" key="5">
    <source>
        <dbReference type="EMBL" id="AWI26955.1"/>
    </source>
</evidence>
<name>A0A2S1SKM4_9FLAO</name>
<dbReference type="OrthoDB" id="1522859at2"/>
<keyword evidence="3" id="KW-1133">Transmembrane helix</keyword>
<keyword evidence="3" id="KW-0472">Membrane</keyword>
<gene>
    <name evidence="5" type="ORF">HYN49_14165</name>
</gene>
<sequence length="588" mass="67480">METLLLYLIKSGALMALFYCGYHLLLRQDTFFNANRWYLLGGLFISTTLPLFFIRKVVWVDAPKFTTEQLTALSQTAMPQQVKIPVEPATDWTQMLLYLYIIICGALTLKVIANVISLFRLLHKQEVVRNGTFAFVDLNKNVAPFSFFNYIVYNSALYSEEELQSILNHEKVHSSQKHSVDVLLMKIFSILFWCNPFIWLYKKAVLQNLEYIADRKAISETHDKRIYQFALLRAVTQPNCLSITNNFNQSLIKKRIVMLNKKQSKNRNLWKYALILPLLVAFMLYFQVKVIAQQKQAPIVADKSFSGQHADPDHFNFVIDKNTSDEEIKNETKRLKKYGATLKVSKVKRNSDGEIIAVKINYKDKTSAIEKHVNGKEPIEPIYFSKNKDFTGFGEPQKRFAMMKERRNGDEEGDYDEDFSFSFNDNEAPEAPEPPESIEAPEAPEPMDFNFDFNNDNVIVKSITGKDGKTIVTVNGKVVADVDVDKIMADMAPIVLDGETVYAGSGKSGKKAIVIKTKELKEQAKRAMRQAKIQMEQADMQRESSEDMKADFQEMKAQQQEQMQKMKAEMDAMRAELEKAKAEIKKQK</sequence>
<evidence type="ECO:0000256" key="3">
    <source>
        <dbReference type="SAM" id="Phobius"/>
    </source>
</evidence>
<keyword evidence="3" id="KW-0812">Transmembrane</keyword>
<proteinExistence type="predicted"/>
<feature type="transmembrane region" description="Helical" evidence="3">
    <location>
        <begin position="6"/>
        <end position="25"/>
    </location>
</feature>